<keyword evidence="2" id="KW-1185">Reference proteome</keyword>
<organism evidence="1 2">
    <name type="scientific">Plakobranchus ocellatus</name>
    <dbReference type="NCBI Taxonomy" id="259542"/>
    <lineage>
        <taxon>Eukaryota</taxon>
        <taxon>Metazoa</taxon>
        <taxon>Spiralia</taxon>
        <taxon>Lophotrochozoa</taxon>
        <taxon>Mollusca</taxon>
        <taxon>Gastropoda</taxon>
        <taxon>Heterobranchia</taxon>
        <taxon>Euthyneura</taxon>
        <taxon>Panpulmonata</taxon>
        <taxon>Sacoglossa</taxon>
        <taxon>Placobranchoidea</taxon>
        <taxon>Plakobranchidae</taxon>
        <taxon>Plakobranchus</taxon>
    </lineage>
</organism>
<accession>A0AAV4BD04</accession>
<name>A0AAV4BD04_9GAST</name>
<protein>
    <submittedName>
        <fullName evidence="1">Sodium/calcium exchanger 1-like</fullName>
    </submittedName>
</protein>
<comment type="caution">
    <text evidence="1">The sequence shown here is derived from an EMBL/GenBank/DDBJ whole genome shotgun (WGS) entry which is preliminary data.</text>
</comment>
<feature type="non-terminal residue" evidence="1">
    <location>
        <position position="1"/>
    </location>
</feature>
<evidence type="ECO:0000313" key="1">
    <source>
        <dbReference type="EMBL" id="GFO17405.1"/>
    </source>
</evidence>
<proteinExistence type="predicted"/>
<sequence length="71" mass="8126">ELGREKGLPPEEAAKILYRHMSEERPHNRGWYRINAIRGLTGGKKLIPKVMSAFQDVSLQIMVSNFVLFLS</sequence>
<gene>
    <name evidence="1" type="ORF">PoB_004391000</name>
</gene>
<reference evidence="1 2" key="1">
    <citation type="journal article" date="2021" name="Elife">
        <title>Chloroplast acquisition without the gene transfer in kleptoplastic sea slugs, Plakobranchus ocellatus.</title>
        <authorList>
            <person name="Maeda T."/>
            <person name="Takahashi S."/>
            <person name="Yoshida T."/>
            <person name="Shimamura S."/>
            <person name="Takaki Y."/>
            <person name="Nagai Y."/>
            <person name="Toyoda A."/>
            <person name="Suzuki Y."/>
            <person name="Arimoto A."/>
            <person name="Ishii H."/>
            <person name="Satoh N."/>
            <person name="Nishiyama T."/>
            <person name="Hasebe M."/>
            <person name="Maruyama T."/>
            <person name="Minagawa J."/>
            <person name="Obokata J."/>
            <person name="Shigenobu S."/>
        </authorList>
    </citation>
    <scope>NUCLEOTIDE SEQUENCE [LARGE SCALE GENOMIC DNA]</scope>
</reference>
<evidence type="ECO:0000313" key="2">
    <source>
        <dbReference type="Proteomes" id="UP000735302"/>
    </source>
</evidence>
<dbReference type="EMBL" id="BLXT01004811">
    <property type="protein sequence ID" value="GFO17405.1"/>
    <property type="molecule type" value="Genomic_DNA"/>
</dbReference>
<dbReference type="AlphaFoldDB" id="A0AAV4BD04"/>
<dbReference type="Proteomes" id="UP000735302">
    <property type="component" value="Unassembled WGS sequence"/>
</dbReference>